<dbReference type="PANTHER" id="PTHR44196">
    <property type="entry name" value="DEHYDROGENASE/REDUCTASE SDR FAMILY MEMBER 7B"/>
    <property type="match status" value="1"/>
</dbReference>
<dbReference type="Gene3D" id="3.40.50.720">
    <property type="entry name" value="NAD(P)-binding Rossmann-like Domain"/>
    <property type="match status" value="1"/>
</dbReference>
<dbReference type="InterPro" id="IPR036291">
    <property type="entry name" value="NAD(P)-bd_dom_sf"/>
</dbReference>
<gene>
    <name evidence="4" type="ORF">PCC79_01500</name>
</gene>
<accession>A0ABZ3C841</accession>
<dbReference type="SMART" id="SM00822">
    <property type="entry name" value="PKS_KR"/>
    <property type="match status" value="1"/>
</dbReference>
<dbReference type="SUPFAM" id="SSF51735">
    <property type="entry name" value="NAD(P)-binding Rossmann-fold domains"/>
    <property type="match status" value="1"/>
</dbReference>
<dbReference type="EMBL" id="CP115965">
    <property type="protein sequence ID" value="WZW98914.1"/>
    <property type="molecule type" value="Genomic_DNA"/>
</dbReference>
<dbReference type="Pfam" id="PF00106">
    <property type="entry name" value="adh_short"/>
    <property type="match status" value="1"/>
</dbReference>
<proteinExistence type="inferred from homology"/>
<protein>
    <submittedName>
        <fullName evidence="4">SDR family oxidoreductase</fullName>
    </submittedName>
</protein>
<keyword evidence="2" id="KW-0560">Oxidoreductase</keyword>
<dbReference type="PROSITE" id="PS00061">
    <property type="entry name" value="ADH_SHORT"/>
    <property type="match status" value="1"/>
</dbReference>
<dbReference type="RefSeq" id="WP_232548790.1">
    <property type="nucleotide sequence ID" value="NZ_CP115965.1"/>
</dbReference>
<dbReference type="InterPro" id="IPR057326">
    <property type="entry name" value="KR_dom"/>
</dbReference>
<name>A0ABZ3C841_9ACTN</name>
<sequence>MTAPAAGRRTVLVTGGTRGIGRAIVAALAPGWRVLVGGTDADAVARVVAEVAAECPDAAGFVADLADADATAAAAAGIDRLDAVVHSAGVLAYGPVAEASREEWRRVLEVNVVAVAHLTGELLGALRAARGHVVVINSGSGFNAGAGSGVYAASKFAVRAFADALRADERGRIRVTSVHPGRVATDMQVALREAEGETYRAEDYLTPQAVADAVAGVLASEASASVDTLSIRPSGLASD</sequence>
<evidence type="ECO:0000313" key="5">
    <source>
        <dbReference type="Proteomes" id="UP001434337"/>
    </source>
</evidence>
<evidence type="ECO:0000256" key="1">
    <source>
        <dbReference type="ARBA" id="ARBA00006484"/>
    </source>
</evidence>
<keyword evidence="5" id="KW-1185">Reference proteome</keyword>
<dbReference type="InterPro" id="IPR020904">
    <property type="entry name" value="Sc_DH/Rdtase_CS"/>
</dbReference>
<reference evidence="4 5" key="1">
    <citation type="journal article" date="2023" name="Environ Microbiome">
        <title>A coral-associated actinobacterium mitigates coral bleaching under heat stress.</title>
        <authorList>
            <person name="Li J."/>
            <person name="Zou Y."/>
            <person name="Li Q."/>
            <person name="Zhang J."/>
            <person name="Bourne D.G."/>
            <person name="Lyu Y."/>
            <person name="Liu C."/>
            <person name="Zhang S."/>
        </authorList>
    </citation>
    <scope>NUCLEOTIDE SEQUENCE [LARGE SCALE GENOMIC DNA]</scope>
    <source>
        <strain evidence="4 5">SCSIO 13291</strain>
    </source>
</reference>
<dbReference type="PRINTS" id="PR00081">
    <property type="entry name" value="GDHRDH"/>
</dbReference>
<dbReference type="InterPro" id="IPR002347">
    <property type="entry name" value="SDR_fam"/>
</dbReference>
<dbReference type="NCBIfam" id="NF006073">
    <property type="entry name" value="PRK08219.1"/>
    <property type="match status" value="1"/>
</dbReference>
<organism evidence="4 5">
    <name type="scientific">Propioniciclava soli</name>
    <dbReference type="NCBI Taxonomy" id="2775081"/>
    <lineage>
        <taxon>Bacteria</taxon>
        <taxon>Bacillati</taxon>
        <taxon>Actinomycetota</taxon>
        <taxon>Actinomycetes</taxon>
        <taxon>Propionibacteriales</taxon>
        <taxon>Propionibacteriaceae</taxon>
        <taxon>Propioniciclava</taxon>
    </lineage>
</organism>
<dbReference type="Proteomes" id="UP001434337">
    <property type="component" value="Chromosome"/>
</dbReference>
<evidence type="ECO:0000313" key="4">
    <source>
        <dbReference type="EMBL" id="WZW98914.1"/>
    </source>
</evidence>
<dbReference type="PANTHER" id="PTHR44196:SF1">
    <property type="entry name" value="DEHYDROGENASE_REDUCTASE SDR FAMILY MEMBER 7B"/>
    <property type="match status" value="1"/>
</dbReference>
<feature type="domain" description="Ketoreductase" evidence="3">
    <location>
        <begin position="9"/>
        <end position="186"/>
    </location>
</feature>
<comment type="similarity">
    <text evidence="1">Belongs to the short-chain dehydrogenases/reductases (SDR) family.</text>
</comment>
<evidence type="ECO:0000256" key="2">
    <source>
        <dbReference type="ARBA" id="ARBA00023002"/>
    </source>
</evidence>
<evidence type="ECO:0000259" key="3">
    <source>
        <dbReference type="SMART" id="SM00822"/>
    </source>
</evidence>